<comment type="similarity">
    <text evidence="2">Belongs to the peptidase C19 family.</text>
</comment>
<dbReference type="GO" id="GO:0005829">
    <property type="term" value="C:cytosol"/>
    <property type="evidence" value="ECO:0007669"/>
    <property type="project" value="TreeGrafter"/>
</dbReference>
<reference evidence="8 9" key="1">
    <citation type="submission" date="2020-11" db="EMBL/GenBank/DDBJ databases">
        <title>Kefir isolates.</title>
        <authorList>
            <person name="Marcisauskas S."/>
            <person name="Kim Y."/>
            <person name="Blasche S."/>
        </authorList>
    </citation>
    <scope>NUCLEOTIDE SEQUENCE [LARGE SCALE GENOMIC DNA]</scope>
    <source>
        <strain evidence="8 9">KR</strain>
    </source>
</reference>
<dbReference type="Proteomes" id="UP000777482">
    <property type="component" value="Unassembled WGS sequence"/>
</dbReference>
<feature type="compositionally biased region" description="Low complexity" evidence="6">
    <location>
        <begin position="1783"/>
        <end position="1801"/>
    </location>
</feature>
<evidence type="ECO:0000313" key="8">
    <source>
        <dbReference type="EMBL" id="KAG0667532.1"/>
    </source>
</evidence>
<feature type="compositionally biased region" description="Low complexity" evidence="6">
    <location>
        <begin position="1690"/>
        <end position="1705"/>
    </location>
</feature>
<comment type="catalytic activity">
    <reaction evidence="1">
        <text>Thiol-dependent hydrolysis of ester, thioester, amide, peptide and isopeptide bonds formed by the C-terminal Gly of ubiquitin (a 76-residue protein attached to proteins as an intracellular targeting signal).</text>
        <dbReference type="EC" id="3.4.19.12"/>
    </reaction>
</comment>
<dbReference type="InterPro" id="IPR038765">
    <property type="entry name" value="Papain-like_cys_pep_sf"/>
</dbReference>
<accession>A0A9P6W952</accession>
<feature type="region of interest" description="Disordered" evidence="6">
    <location>
        <begin position="1101"/>
        <end position="1165"/>
    </location>
</feature>
<dbReference type="EC" id="3.4.19.12" evidence="3"/>
<keyword evidence="5" id="KW-0378">Hydrolase</keyword>
<name>A0A9P6W952_RHOMI</name>
<dbReference type="InterPro" id="IPR018200">
    <property type="entry name" value="USP_CS"/>
</dbReference>
<dbReference type="CDD" id="cd02663">
    <property type="entry name" value="Peptidase_C19G"/>
    <property type="match status" value="1"/>
</dbReference>
<feature type="compositionally biased region" description="Basic and acidic residues" evidence="6">
    <location>
        <begin position="647"/>
        <end position="656"/>
    </location>
</feature>
<dbReference type="EMBL" id="PUHQ01000001">
    <property type="protein sequence ID" value="KAG0667532.1"/>
    <property type="molecule type" value="Genomic_DNA"/>
</dbReference>
<evidence type="ECO:0000256" key="4">
    <source>
        <dbReference type="ARBA" id="ARBA00022670"/>
    </source>
</evidence>
<keyword evidence="4" id="KW-0645">Protease</keyword>
<feature type="region of interest" description="Disordered" evidence="6">
    <location>
        <begin position="540"/>
        <end position="795"/>
    </location>
</feature>
<dbReference type="GO" id="GO:0016579">
    <property type="term" value="P:protein deubiquitination"/>
    <property type="evidence" value="ECO:0007669"/>
    <property type="project" value="InterPro"/>
</dbReference>
<evidence type="ECO:0000256" key="5">
    <source>
        <dbReference type="ARBA" id="ARBA00022801"/>
    </source>
</evidence>
<feature type="region of interest" description="Disordered" evidence="6">
    <location>
        <begin position="808"/>
        <end position="928"/>
    </location>
</feature>
<feature type="region of interest" description="Disordered" evidence="6">
    <location>
        <begin position="402"/>
        <end position="429"/>
    </location>
</feature>
<dbReference type="CDD" id="cd02257">
    <property type="entry name" value="Peptidase_C19"/>
    <property type="match status" value="1"/>
</dbReference>
<dbReference type="GO" id="GO:0005634">
    <property type="term" value="C:nucleus"/>
    <property type="evidence" value="ECO:0007669"/>
    <property type="project" value="TreeGrafter"/>
</dbReference>
<feature type="compositionally biased region" description="Low complexity" evidence="6">
    <location>
        <begin position="875"/>
        <end position="884"/>
    </location>
</feature>
<dbReference type="PANTHER" id="PTHR24006">
    <property type="entry name" value="UBIQUITIN CARBOXYL-TERMINAL HYDROLASE"/>
    <property type="match status" value="1"/>
</dbReference>
<evidence type="ECO:0000256" key="2">
    <source>
        <dbReference type="ARBA" id="ARBA00009085"/>
    </source>
</evidence>
<feature type="region of interest" description="Disordered" evidence="6">
    <location>
        <begin position="368"/>
        <end position="388"/>
    </location>
</feature>
<keyword evidence="9" id="KW-1185">Reference proteome</keyword>
<dbReference type="InterPro" id="IPR050164">
    <property type="entry name" value="Peptidase_C19"/>
</dbReference>
<feature type="compositionally biased region" description="Polar residues" evidence="6">
    <location>
        <begin position="895"/>
        <end position="906"/>
    </location>
</feature>
<feature type="compositionally biased region" description="Low complexity" evidence="6">
    <location>
        <begin position="747"/>
        <end position="762"/>
    </location>
</feature>
<feature type="compositionally biased region" description="Low complexity" evidence="6">
    <location>
        <begin position="402"/>
        <end position="418"/>
    </location>
</feature>
<dbReference type="Gene3D" id="3.90.70.10">
    <property type="entry name" value="Cysteine proteinases"/>
    <property type="match status" value="2"/>
</dbReference>
<organism evidence="8 9">
    <name type="scientific">Rhodotorula mucilaginosa</name>
    <name type="common">Yeast</name>
    <name type="synonym">Rhodotorula rubra</name>
    <dbReference type="NCBI Taxonomy" id="5537"/>
    <lineage>
        <taxon>Eukaryota</taxon>
        <taxon>Fungi</taxon>
        <taxon>Dikarya</taxon>
        <taxon>Basidiomycota</taxon>
        <taxon>Pucciniomycotina</taxon>
        <taxon>Microbotryomycetes</taxon>
        <taxon>Sporidiobolales</taxon>
        <taxon>Sporidiobolaceae</taxon>
        <taxon>Rhodotorula</taxon>
    </lineage>
</organism>
<feature type="compositionally biased region" description="Low complexity" evidence="6">
    <location>
        <begin position="584"/>
        <end position="600"/>
    </location>
</feature>
<evidence type="ECO:0000313" key="9">
    <source>
        <dbReference type="Proteomes" id="UP000777482"/>
    </source>
</evidence>
<feature type="region of interest" description="Disordered" evidence="6">
    <location>
        <begin position="962"/>
        <end position="996"/>
    </location>
</feature>
<evidence type="ECO:0000259" key="7">
    <source>
        <dbReference type="PROSITE" id="PS50235"/>
    </source>
</evidence>
<feature type="compositionally biased region" description="Pro residues" evidence="6">
    <location>
        <begin position="1828"/>
        <end position="1838"/>
    </location>
</feature>
<feature type="region of interest" description="Disordered" evidence="6">
    <location>
        <begin position="491"/>
        <end position="520"/>
    </location>
</feature>
<feature type="domain" description="USP" evidence="7">
    <location>
        <begin position="1008"/>
        <end position="1474"/>
    </location>
</feature>
<dbReference type="GO" id="GO:0004843">
    <property type="term" value="F:cysteine-type deubiquitinase activity"/>
    <property type="evidence" value="ECO:0007669"/>
    <property type="project" value="UniProtKB-EC"/>
</dbReference>
<feature type="region of interest" description="Disordered" evidence="6">
    <location>
        <begin position="1487"/>
        <end position="1914"/>
    </location>
</feature>
<feature type="compositionally biased region" description="Low complexity" evidence="6">
    <location>
        <begin position="1839"/>
        <end position="1850"/>
    </location>
</feature>
<gene>
    <name evidence="8" type="ORF">C6P46_000066</name>
</gene>
<proteinExistence type="inferred from homology"/>
<evidence type="ECO:0000256" key="6">
    <source>
        <dbReference type="SAM" id="MobiDB-lite"/>
    </source>
</evidence>
<dbReference type="PROSITE" id="PS00972">
    <property type="entry name" value="USP_1"/>
    <property type="match status" value="1"/>
</dbReference>
<dbReference type="InterPro" id="IPR001394">
    <property type="entry name" value="Peptidase_C19_UCH"/>
</dbReference>
<evidence type="ECO:0000256" key="1">
    <source>
        <dbReference type="ARBA" id="ARBA00000707"/>
    </source>
</evidence>
<dbReference type="Pfam" id="PF00443">
    <property type="entry name" value="UCH"/>
    <property type="match status" value="1"/>
</dbReference>
<feature type="region of interest" description="Disordered" evidence="6">
    <location>
        <begin position="1043"/>
        <end position="1084"/>
    </location>
</feature>
<feature type="compositionally biased region" description="Basic and acidic residues" evidence="6">
    <location>
        <begin position="1863"/>
        <end position="1901"/>
    </location>
</feature>
<dbReference type="GO" id="GO:0006508">
    <property type="term" value="P:proteolysis"/>
    <property type="evidence" value="ECO:0007669"/>
    <property type="project" value="UniProtKB-KW"/>
</dbReference>
<feature type="compositionally biased region" description="Polar residues" evidence="6">
    <location>
        <begin position="502"/>
        <end position="520"/>
    </location>
</feature>
<feature type="compositionally biased region" description="Basic and acidic residues" evidence="6">
    <location>
        <begin position="820"/>
        <end position="836"/>
    </location>
</feature>
<feature type="compositionally biased region" description="Polar residues" evidence="6">
    <location>
        <begin position="114"/>
        <end position="137"/>
    </location>
</feature>
<dbReference type="PROSITE" id="PS00973">
    <property type="entry name" value="USP_2"/>
    <property type="match status" value="1"/>
</dbReference>
<feature type="compositionally biased region" description="Basic and acidic residues" evidence="6">
    <location>
        <begin position="782"/>
        <end position="793"/>
    </location>
</feature>
<feature type="compositionally biased region" description="Low complexity" evidence="6">
    <location>
        <begin position="970"/>
        <end position="993"/>
    </location>
</feature>
<protein>
    <recommendedName>
        <fullName evidence="3">ubiquitinyl hydrolase 1</fullName>
        <ecNumber evidence="3">3.4.19.12</ecNumber>
    </recommendedName>
</protein>
<evidence type="ECO:0000256" key="3">
    <source>
        <dbReference type="ARBA" id="ARBA00012759"/>
    </source>
</evidence>
<comment type="caution">
    <text evidence="8">The sequence shown here is derived from an EMBL/GenBank/DDBJ whole genome shotgun (WGS) entry which is preliminary data.</text>
</comment>
<dbReference type="PANTHER" id="PTHR24006:SF733">
    <property type="entry name" value="RE52890P"/>
    <property type="match status" value="1"/>
</dbReference>
<dbReference type="SUPFAM" id="SSF54001">
    <property type="entry name" value="Cysteine proteinases"/>
    <property type="match status" value="1"/>
</dbReference>
<feature type="compositionally biased region" description="Low complexity" evidence="6">
    <location>
        <begin position="1142"/>
        <end position="1158"/>
    </location>
</feature>
<feature type="compositionally biased region" description="Polar residues" evidence="6">
    <location>
        <begin position="1724"/>
        <end position="1736"/>
    </location>
</feature>
<feature type="compositionally biased region" description="Low complexity" evidence="6">
    <location>
        <begin position="138"/>
        <end position="169"/>
    </location>
</feature>
<feature type="region of interest" description="Disordered" evidence="6">
    <location>
        <begin position="106"/>
        <end position="226"/>
    </location>
</feature>
<feature type="compositionally biased region" description="Pro residues" evidence="6">
    <location>
        <begin position="864"/>
        <end position="874"/>
    </location>
</feature>
<feature type="compositionally biased region" description="Low complexity" evidence="6">
    <location>
        <begin position="1813"/>
        <end position="1827"/>
    </location>
</feature>
<dbReference type="InterPro" id="IPR028889">
    <property type="entry name" value="USP"/>
</dbReference>
<sequence>MAGVLPGLQAAAPTAELPAWLSYTSSATATVERVYTFATLLANGVPTLATTAVVETDYGTDILQLPVTVDASAVEGQNLGLFYTTAGGTASATVVRLLGGTQEVTIGPSFSAPVDSSTSVATSPRRASSSDPQTSADAVTPSTTSRTTTASVAASSSSSAPVSAIRSSATLPPTPSSQSRPFPSSESSSTAPLSTTTLQSSSPSGTSTATPASFSSSRTNIAPVPSIRAPPTISNFSSGLTPSQLAAAIASPICFFFAVMFALLLCCCFVRRKRRRRAQQRALAEEEGLLDPGGPPIAEKPHEHRAVSGGVLWEWGDSSALALLGLGRGRIGVVRQSLRRAALLRATAKSSSAQQVVRVRVVFPNTASHEGSSLLSPETAQSSARSPQSNWSAYPALAAAATSPGMASTGDSSAGATSPREGLSSTDHQRLGEPFADIDLTSPRVDFGGFEPLPFTNEEERLRNSPPPTLPPIRPSGAFRLTKLYNEDGTDAGAYLPASPVSIGQQPRASTVPENKTSGSMGLLHRANVTLSEIWNGYSAPSPVTEDERDTFPSPGASSTADGSAPPPWLQRSSEATAPNDAITAHTPPLTASAPSTPKSNRIMQGGGVKESPAPRTPSPRRKQERALSEGGWLSGRVAAYLAGESTDSHSSRESEEGLPAGLRQHPASNSSSGETADLTRTPESTLFLNDSRWRGRSARAPSPPPFTSFDLVDDSPIAYDPPLERPPTHPLPPLPTNPRHSQTTVSGSDSSYSRQFSDSASHSLPHGARLPRSFSSANRVDAVRRGTNRDSCESGVSVLGRIAASFGALRSKRSNSSSEWDHDARGEALPWRRSDSGGLGAREISADSLTDPFPRRPLVSSLSPPPPSMPSPPSSSRKAAPSLTPKARAGSSGLRYSTSQPSLASPTRYGASEPFSSSFRVSRPGSVHEGRQYLDPFEDVSEAEISSVHVKLAFLRKFGGGSVNPPAPSSAGSQQQAGGQQQGQQGQQQGQQEAHEWFTENPADRYYGLENFGNTCYANSVLQSLYFSAPFRHLVESYLPYGHEAQQPPPASPSTSATASLHHASPPLPSAPLATSPSSPALSALSSAGKVAKAVGSAIATPYTPVPSPPTLSIRVPPGGRPTPATGGSRGAIFSPNRRLSTSSAATAAAPTSPTTGFSGGTPLGPRTTQGSFTGVGAPVVGQNGAIVKQLTGGETTLLSTLRDLFCAISSQPRGLGTIAPQAFINQLKCDNEFFRSTLHQDAHEFFNVLINSIAETLEVEERKRAEDEGRPPMCWLRRYGRDRICGSRQDSDAESLVQVTSRDEAFLDLSIDIEQNTSVTACLRQFSASEMLCQRNKFSCDRCCGLQEAEKRMKVKKLPNILALHLKRFKYEESLQRHVKLTCRVVFPFELRLFNTADDIANPDRLYELWAIVVHIGVGPHHGHYITVVKSGKRWIVFDDNNVFPIEQSDIARFFGDTPGQGSGYVLFYQAVDLDWTGIDIPPPPTPSVAGTARSRARAHTNSSVSTGGLAMPSENGAPPVPPLPAAAISGGLASPDGPAPTPLTPSGIPIPLIDPTASLPEPAVASSQSSIDEGLSSERRDSTGGWSGLRGKFSRTKSSASSSAERRASFSAPHGTPTFPASEPLAAIQSRDDATVGDEEGAPRVGGGDAAGRADSPSLLQSSVGVRGRLPSFTGGSTSVRAPSEDGSASTGSAAPTTSSSPFLTQKRRDSRASFGGVDAPSSNGHASGQAGASPSLAPSIPLTNGGASSSSAFAARTRGFLSRSRSEKPRPTSSHSAFPPTNGLGLGLSTPSSSSTGDSAADPVKQRLSSAPAAGSAPSSDNAAPPPPPVPTPAWVPSSSSSKNGSGNAGLESSTSSVSKKDLEKRNKEEQKAREREAKERAKAEKDRVKLLAKEENGAAGKLWRKMSLK</sequence>
<feature type="compositionally biased region" description="Low complexity" evidence="6">
    <location>
        <begin position="1054"/>
        <end position="1084"/>
    </location>
</feature>
<dbReference type="OrthoDB" id="27652at2759"/>
<dbReference type="PROSITE" id="PS50235">
    <property type="entry name" value="USP_3"/>
    <property type="match status" value="1"/>
</dbReference>
<feature type="compositionally biased region" description="Low complexity" evidence="6">
    <location>
        <begin position="176"/>
        <end position="219"/>
    </location>
</feature>